<comment type="caution">
    <text evidence="4">The sequence shown here is derived from an EMBL/GenBank/DDBJ whole genome shotgun (WGS) entry which is preliminary data.</text>
</comment>
<evidence type="ECO:0000256" key="2">
    <source>
        <dbReference type="ARBA" id="ARBA00023002"/>
    </source>
</evidence>
<dbReference type="InterPro" id="IPR036111">
    <property type="entry name" value="Mal/L-sulfo/L-lacto_DH-like_sf"/>
</dbReference>
<dbReference type="InterPro" id="IPR043143">
    <property type="entry name" value="Mal/L-sulf/L-lact_DH-like_NADP"/>
</dbReference>
<evidence type="ECO:0000313" key="4">
    <source>
        <dbReference type="EMBL" id="KGH08027.1"/>
    </source>
</evidence>
<dbReference type="InterPro" id="IPR003767">
    <property type="entry name" value="Malate/L-lactate_DH-like"/>
</dbReference>
<keyword evidence="5" id="KW-1185">Reference proteome</keyword>
<dbReference type="PANTHER" id="PTHR11091:SF0">
    <property type="entry name" value="MALATE DEHYDROGENASE"/>
    <property type="match status" value="1"/>
</dbReference>
<dbReference type="Pfam" id="PF02615">
    <property type="entry name" value="Ldh_2"/>
    <property type="match status" value="1"/>
</dbReference>
<proteinExistence type="inferred from homology"/>
<evidence type="ECO:0000256" key="3">
    <source>
        <dbReference type="SAM" id="MobiDB-lite"/>
    </source>
</evidence>
<gene>
    <name evidence="4" type="ORF">P608_19420</name>
</gene>
<dbReference type="EMBL" id="AWTP01000130">
    <property type="protein sequence ID" value="KGH08027.1"/>
    <property type="molecule type" value="Genomic_DNA"/>
</dbReference>
<accession>A0A0E3BQ98</accession>
<dbReference type="AlphaFoldDB" id="A0A0E3BQ98"/>
<sequence length="245" mass="26207">MELMPNIDLNHPGQSAQTTASKPGHTALTLDEVHNLAYRVFTHLGLSAEHAQAIARVITAGERDECHSHGMYRVLSCARTLQHGAVVRDAIPIISDRGPGVVAVDAQRGFSQLAFEVGSKVLLEKVRTTGIAALAINNCYHFSALWPEIEALVEHGVAALAMTPSHSWVALRAEADLFSEPTRSPLVGPGSVLTPTFLTLRPAQWPAVKLSSTKEAVAHCPKAGGSTPKAYQVPMPQPYSNKAPC</sequence>
<dbReference type="InterPro" id="IPR043144">
    <property type="entry name" value="Mal/L-sulf/L-lact_DH-like_ah"/>
</dbReference>
<feature type="region of interest" description="Disordered" evidence="3">
    <location>
        <begin position="1"/>
        <end position="22"/>
    </location>
</feature>
<evidence type="ECO:0000313" key="5">
    <source>
        <dbReference type="Proteomes" id="UP000029549"/>
    </source>
</evidence>
<dbReference type="GO" id="GO:0016491">
    <property type="term" value="F:oxidoreductase activity"/>
    <property type="evidence" value="ECO:0007669"/>
    <property type="project" value="UniProtKB-KW"/>
</dbReference>
<evidence type="ECO:0008006" key="6">
    <source>
        <dbReference type="Google" id="ProtNLM"/>
    </source>
</evidence>
<dbReference type="Proteomes" id="UP000029549">
    <property type="component" value="Unassembled WGS sequence"/>
</dbReference>
<protein>
    <recommendedName>
        <fullName evidence="6">Malate/L-lactate dehydrogenase</fullName>
    </recommendedName>
</protein>
<dbReference type="Gene3D" id="3.30.1370.60">
    <property type="entry name" value="Hypothetical oxidoreductase yiak, domain 2"/>
    <property type="match status" value="1"/>
</dbReference>
<comment type="similarity">
    <text evidence="1">Belongs to the LDH2/MDH2 oxidoreductase family.</text>
</comment>
<dbReference type="Gene3D" id="1.10.1530.10">
    <property type="match status" value="1"/>
</dbReference>
<evidence type="ECO:0000256" key="1">
    <source>
        <dbReference type="ARBA" id="ARBA00006056"/>
    </source>
</evidence>
<name>A0A0E3BQ98_9BURK</name>
<dbReference type="PANTHER" id="PTHR11091">
    <property type="entry name" value="OXIDOREDUCTASE-RELATED"/>
    <property type="match status" value="1"/>
</dbReference>
<keyword evidence="2" id="KW-0560">Oxidoreductase</keyword>
<dbReference type="SUPFAM" id="SSF89733">
    <property type="entry name" value="L-sulfolactate dehydrogenase-like"/>
    <property type="match status" value="1"/>
</dbReference>
<feature type="compositionally biased region" description="Polar residues" evidence="3">
    <location>
        <begin position="12"/>
        <end position="21"/>
    </location>
</feature>
<reference evidence="4 5" key="1">
    <citation type="submission" date="2013-09" db="EMBL/GenBank/DDBJ databases">
        <title>High correlation between genotypes and phenotypes of environmental bacteria Comamonas testosteroni strains.</title>
        <authorList>
            <person name="Liu L."/>
            <person name="Zhu W."/>
            <person name="Xia X."/>
            <person name="Xu B."/>
            <person name="Luo M."/>
            <person name="Wang G."/>
        </authorList>
    </citation>
    <scope>NUCLEOTIDE SEQUENCE [LARGE SCALE GENOMIC DNA]</scope>
    <source>
        <strain evidence="4 5">DF2</strain>
    </source>
</reference>
<organism evidence="4 5">
    <name type="scientific">Comamonas thiooxydans</name>
    <dbReference type="NCBI Taxonomy" id="363952"/>
    <lineage>
        <taxon>Bacteria</taxon>
        <taxon>Pseudomonadati</taxon>
        <taxon>Pseudomonadota</taxon>
        <taxon>Betaproteobacteria</taxon>
        <taxon>Burkholderiales</taxon>
        <taxon>Comamonadaceae</taxon>
        <taxon>Comamonas</taxon>
    </lineage>
</organism>